<feature type="binding site" evidence="3">
    <location>
        <begin position="971"/>
        <end position="972"/>
    </location>
    <ligand>
        <name>L-glutamate</name>
        <dbReference type="ChEBI" id="CHEBI:29985"/>
    </ligand>
</feature>
<keyword evidence="1" id="KW-1199">Hemostasis impairing toxin</keyword>
<feature type="compositionally biased region" description="Gly residues" evidence="4">
    <location>
        <begin position="140"/>
        <end position="151"/>
    </location>
</feature>
<feature type="transmembrane region" description="Helical" evidence="5">
    <location>
        <begin position="497"/>
        <end position="520"/>
    </location>
</feature>
<dbReference type="EMBL" id="CAJNOT010000261">
    <property type="protein sequence ID" value="CAF0917725.1"/>
    <property type="molecule type" value="Genomic_DNA"/>
</dbReference>
<dbReference type="Gene3D" id="1.10.246.130">
    <property type="match status" value="1"/>
</dbReference>
<reference evidence="6" key="1">
    <citation type="submission" date="2021-02" db="EMBL/GenBank/DDBJ databases">
        <authorList>
            <person name="Nowell W R."/>
        </authorList>
    </citation>
    <scope>NUCLEOTIDE SEQUENCE</scope>
</reference>
<name>A0A814AQZ3_9BILA</name>
<feature type="region of interest" description="Disordered" evidence="4">
    <location>
        <begin position="92"/>
        <end position="257"/>
    </location>
</feature>
<evidence type="ECO:0000256" key="5">
    <source>
        <dbReference type="SAM" id="Phobius"/>
    </source>
</evidence>
<dbReference type="InterPro" id="IPR043137">
    <property type="entry name" value="GGT_ssub_C"/>
</dbReference>
<protein>
    <recommendedName>
        <fullName evidence="8">Gamma-glutamyltranspeptidase 1</fullName>
    </recommendedName>
</protein>
<dbReference type="PRINTS" id="PR01210">
    <property type="entry name" value="GGTRANSPTASE"/>
</dbReference>
<dbReference type="InterPro" id="IPR036465">
    <property type="entry name" value="vWFA_dom_sf"/>
</dbReference>
<dbReference type="Pfam" id="PF01019">
    <property type="entry name" value="G_glu_transpept"/>
    <property type="match status" value="1"/>
</dbReference>
<dbReference type="GO" id="GO:0036374">
    <property type="term" value="F:glutathione hydrolase activity"/>
    <property type="evidence" value="ECO:0007669"/>
    <property type="project" value="InterPro"/>
</dbReference>
<dbReference type="InterPro" id="IPR043138">
    <property type="entry name" value="GGT_lsub"/>
</dbReference>
<feature type="binding site" evidence="3">
    <location>
        <begin position="919"/>
        <end position="921"/>
    </location>
    <ligand>
        <name>L-glutamate</name>
        <dbReference type="ChEBI" id="CHEBI:29985"/>
    </ligand>
</feature>
<dbReference type="FunFam" id="1.10.246.130:FF:000002">
    <property type="entry name" value="glutathione hydrolase 1 proenzyme"/>
    <property type="match status" value="1"/>
</dbReference>
<dbReference type="InterPro" id="IPR000101">
    <property type="entry name" value="GGT_peptidase"/>
</dbReference>
<organism evidence="6 7">
    <name type="scientific">Rotaria sordida</name>
    <dbReference type="NCBI Taxonomy" id="392033"/>
    <lineage>
        <taxon>Eukaryota</taxon>
        <taxon>Metazoa</taxon>
        <taxon>Spiralia</taxon>
        <taxon>Gnathifera</taxon>
        <taxon>Rotifera</taxon>
        <taxon>Eurotatoria</taxon>
        <taxon>Bdelloidea</taxon>
        <taxon>Philodinida</taxon>
        <taxon>Philodinidae</taxon>
        <taxon>Rotaria</taxon>
    </lineage>
</organism>
<dbReference type="GO" id="GO:0006751">
    <property type="term" value="P:glutathione catabolic process"/>
    <property type="evidence" value="ECO:0007669"/>
    <property type="project" value="InterPro"/>
</dbReference>
<evidence type="ECO:0000256" key="2">
    <source>
        <dbReference type="PIRSR" id="PIRSR600101-1"/>
    </source>
</evidence>
<accession>A0A814AQZ3</accession>
<dbReference type="GO" id="GO:0005886">
    <property type="term" value="C:plasma membrane"/>
    <property type="evidence" value="ECO:0007669"/>
    <property type="project" value="TreeGrafter"/>
</dbReference>
<keyword evidence="1" id="KW-0800">Toxin</keyword>
<dbReference type="Proteomes" id="UP000663864">
    <property type="component" value="Unassembled WGS sequence"/>
</dbReference>
<evidence type="ECO:0000256" key="1">
    <source>
        <dbReference type="ARBA" id="ARBA00084097"/>
    </source>
</evidence>
<comment type="caution">
    <text evidence="6">The sequence shown here is derived from an EMBL/GenBank/DDBJ whole genome shotgun (WGS) entry which is preliminary data.</text>
</comment>
<feature type="binding site" evidence="3">
    <location>
        <position position="943"/>
    </location>
    <ligand>
        <name>L-glutamate</name>
        <dbReference type="ChEBI" id="CHEBI:29985"/>
    </ligand>
</feature>
<dbReference type="Gene3D" id="3.60.20.40">
    <property type="match status" value="1"/>
</dbReference>
<feature type="binding site" evidence="3">
    <location>
        <position position="995"/>
    </location>
    <ligand>
        <name>L-glutamate</name>
        <dbReference type="ChEBI" id="CHEBI:29985"/>
    </ligand>
</feature>
<evidence type="ECO:0000256" key="4">
    <source>
        <dbReference type="SAM" id="MobiDB-lite"/>
    </source>
</evidence>
<proteinExistence type="predicted"/>
<dbReference type="AlphaFoldDB" id="A0A814AQZ3"/>
<dbReference type="SUPFAM" id="SSF53300">
    <property type="entry name" value="vWA-like"/>
    <property type="match status" value="1"/>
</dbReference>
<dbReference type="NCBIfam" id="TIGR00066">
    <property type="entry name" value="g_glut_trans"/>
    <property type="match status" value="1"/>
</dbReference>
<gene>
    <name evidence="6" type="ORF">ZHD862_LOCUS8222</name>
</gene>
<evidence type="ECO:0008006" key="8">
    <source>
        <dbReference type="Google" id="ProtNLM"/>
    </source>
</evidence>
<evidence type="ECO:0000313" key="7">
    <source>
        <dbReference type="Proteomes" id="UP000663864"/>
    </source>
</evidence>
<evidence type="ECO:0000313" key="6">
    <source>
        <dbReference type="EMBL" id="CAF0917725.1"/>
    </source>
</evidence>
<dbReference type="FunFam" id="3.60.20.40:FF:000001">
    <property type="entry name" value="Gamma-glutamyltranspeptidase 1"/>
    <property type="match status" value="1"/>
</dbReference>
<dbReference type="SUPFAM" id="SSF56235">
    <property type="entry name" value="N-terminal nucleophile aminohydrolases (Ntn hydrolases)"/>
    <property type="match status" value="1"/>
</dbReference>
<sequence>MHPNQQYPGQGRGANPPYPQQSPYNVAGGQQPQQQPFGNPSPYSIGAGLGGTASKFVIHNIIYIEAKYISVELFQKNKSIIFANMAQQPNMPGQYGSNQGGYGGSGNPYAQGGQPQGGNPYAQGGQPQGGNPYAQSGYGMSSGGSGPGGYPSSGQQQYGNNPYGQNVSTGGTGYPPSQSGGYPPQSGGYPPQSGGYQPRPGSYPPQSGGYPPQSGGYPPQSGGYPPQSGGYPGQQPPYPSQGGSQGGQPSGGFMPNDQRAQQLNQLIQRYEISPQIAARLHTLGNCEIVVLCDDSGSMNTPLQGTNQTRWDELKSIVNVVIDICAVMDSNGVDVYFLNRDPVLNVTNGQNMRHVFNSPPQGLTPLVPALRRILAAKRSLTFEKKLLILVATDGAPTNDHGQTDIGTLEAVLRNERTPQTYMTFLACTDDLDAVNYLSNWDRSMPNLDVMDDYRSERTEIQRIRGPNFPFSFGDYIVKSLLGSLDPWSHFNEMYEVRLTFILTLVAVSVLVVIGVVIGLVLGLRRRSSQNVVVEVCGAGHETYVINGSSILGKYSRAAVAVDNGVCSTVGRIILEKNGTTMDAALAAAICNGVMNAHSMGIGGGCVITVYSKKRNKAYSIIGRDKAPLAANSTMFIGRENMSVIGGLSIAVPGELRAYKKAYEEFGGGVLWKELFQPTIKLCREGFRISEAQAQAIKQTTQVILNDATMRELFIKNPATNELYGSGDFMKRPKLARTLEIIAEQGADAFYTGELSDKIVKEIQDRGGIITKQDLIDYEVDFQEALSIDLNSSITAYTTHAPTSGPILTFILNILQGYDVQRDGLKQSTASSLFYHRLIEAFKFAYAKRSELGDPSMINITELIHNLTSKEYANGIRSRINDTKTFGFEYYGGAWLDKIKTGTAHLSVVGLDGDAVALTSTVNLYYGSKVVGPETDIIYNDEMDDFSTPNTTNAFGVPASPANYIAPGKRPVSSMSPLIIAEKYSQRIQQVLGASGGTRITTAIAQVAMLNFWFNEDIKKAIDSPRLHSQLLPQEVIAENGFDYDILKRLKDLGHNITCGAFGGSTIQGIEWRDEANQYWANCDIRKGGAPDGIS</sequence>
<evidence type="ECO:0000256" key="3">
    <source>
        <dbReference type="PIRSR" id="PIRSR600101-2"/>
    </source>
</evidence>
<dbReference type="PANTHER" id="PTHR11686">
    <property type="entry name" value="GAMMA GLUTAMYL TRANSPEPTIDASE"/>
    <property type="match status" value="1"/>
</dbReference>
<keyword evidence="5" id="KW-0472">Membrane</keyword>
<feature type="compositionally biased region" description="Low complexity" evidence="4">
    <location>
        <begin position="152"/>
        <end position="229"/>
    </location>
</feature>
<feature type="binding site" evidence="3">
    <location>
        <position position="622"/>
    </location>
    <ligand>
        <name>L-glutamate</name>
        <dbReference type="ChEBI" id="CHEBI:29985"/>
    </ligand>
</feature>
<dbReference type="InterPro" id="IPR029055">
    <property type="entry name" value="Ntn_hydrolases_N"/>
</dbReference>
<feature type="region of interest" description="Disordered" evidence="4">
    <location>
        <begin position="1"/>
        <end position="43"/>
    </location>
</feature>
<feature type="active site" description="Nucleophile" evidence="2">
    <location>
        <position position="901"/>
    </location>
</feature>
<keyword evidence="5" id="KW-1133">Transmembrane helix</keyword>
<dbReference type="PANTHER" id="PTHR11686:SF9">
    <property type="entry name" value="RE13973P"/>
    <property type="match status" value="1"/>
</dbReference>
<keyword evidence="5" id="KW-0812">Transmembrane</keyword>
<keyword evidence="1" id="KW-1202">Platelet aggregation activating toxin</keyword>